<accession>A0A1F7IGU8</accession>
<dbReference type="STRING" id="1802056.A2954_06200"/>
<dbReference type="InterPro" id="IPR007460">
    <property type="entry name" value="BrnT_toxin"/>
</dbReference>
<protein>
    <recommendedName>
        <fullName evidence="3">BrnT family toxin</fullName>
    </recommendedName>
</protein>
<dbReference type="Gene3D" id="3.10.450.530">
    <property type="entry name" value="Ribonuclease toxin, BrnT, of type II toxin-antitoxin system"/>
    <property type="match status" value="1"/>
</dbReference>
<evidence type="ECO:0008006" key="3">
    <source>
        <dbReference type="Google" id="ProtNLM"/>
    </source>
</evidence>
<organism evidence="1 2">
    <name type="scientific">Candidatus Roizmanbacteria bacterium RIFCSPLOWO2_01_FULL_37_12</name>
    <dbReference type="NCBI Taxonomy" id="1802056"/>
    <lineage>
        <taxon>Bacteria</taxon>
        <taxon>Candidatus Roizmaniibacteriota</taxon>
    </lineage>
</organism>
<dbReference type="Pfam" id="PF04365">
    <property type="entry name" value="BrnT_toxin"/>
    <property type="match status" value="1"/>
</dbReference>
<dbReference type="EMBL" id="MGAG01000001">
    <property type="protein sequence ID" value="OGK42591.1"/>
    <property type="molecule type" value="Genomic_DNA"/>
</dbReference>
<proteinExistence type="predicted"/>
<gene>
    <name evidence="1" type="ORF">A2954_06200</name>
</gene>
<evidence type="ECO:0000313" key="2">
    <source>
        <dbReference type="Proteomes" id="UP000177698"/>
    </source>
</evidence>
<name>A0A1F7IGU8_9BACT</name>
<dbReference type="InterPro" id="IPR038573">
    <property type="entry name" value="BrnT_sf"/>
</dbReference>
<evidence type="ECO:0000313" key="1">
    <source>
        <dbReference type="EMBL" id="OGK42591.1"/>
    </source>
</evidence>
<dbReference type="Proteomes" id="UP000177698">
    <property type="component" value="Unassembled WGS sequence"/>
</dbReference>
<sequence>MKTIKKAVEFDWDKGNVEKNLKHDVTDKEAEEVFFDEKRYIFKDKIHSGNEERFRILGKTNLGRLLFIAFTIRKNKIRIISARDINKKEVYLYEKKAENTQI</sequence>
<comment type="caution">
    <text evidence="1">The sequence shown here is derived from an EMBL/GenBank/DDBJ whole genome shotgun (WGS) entry which is preliminary data.</text>
</comment>
<reference evidence="1 2" key="1">
    <citation type="journal article" date="2016" name="Nat. Commun.">
        <title>Thousands of microbial genomes shed light on interconnected biogeochemical processes in an aquifer system.</title>
        <authorList>
            <person name="Anantharaman K."/>
            <person name="Brown C.T."/>
            <person name="Hug L.A."/>
            <person name="Sharon I."/>
            <person name="Castelle C.J."/>
            <person name="Probst A.J."/>
            <person name="Thomas B.C."/>
            <person name="Singh A."/>
            <person name="Wilkins M.J."/>
            <person name="Karaoz U."/>
            <person name="Brodie E.L."/>
            <person name="Williams K.H."/>
            <person name="Hubbard S.S."/>
            <person name="Banfield J.F."/>
        </authorList>
    </citation>
    <scope>NUCLEOTIDE SEQUENCE [LARGE SCALE GENOMIC DNA]</scope>
</reference>
<dbReference type="AlphaFoldDB" id="A0A1F7IGU8"/>